<evidence type="ECO:0000313" key="2">
    <source>
        <dbReference type="EMBL" id="SDE89868.1"/>
    </source>
</evidence>
<keyword evidence="1" id="KW-0812">Transmembrane</keyword>
<keyword evidence="1" id="KW-0472">Membrane</keyword>
<organism evidence="2 3">
    <name type="scientific">Limimaricola pyoseonensis</name>
    <dbReference type="NCBI Taxonomy" id="521013"/>
    <lineage>
        <taxon>Bacteria</taxon>
        <taxon>Pseudomonadati</taxon>
        <taxon>Pseudomonadota</taxon>
        <taxon>Alphaproteobacteria</taxon>
        <taxon>Rhodobacterales</taxon>
        <taxon>Paracoccaceae</taxon>
        <taxon>Limimaricola</taxon>
    </lineage>
</organism>
<dbReference type="EMBL" id="FNAT01000005">
    <property type="protein sequence ID" value="SDE89868.1"/>
    <property type="molecule type" value="Genomic_DNA"/>
</dbReference>
<accession>A0A1G7GNV7</accession>
<dbReference type="OrthoDB" id="9848904at2"/>
<evidence type="ECO:0000256" key="1">
    <source>
        <dbReference type="SAM" id="Phobius"/>
    </source>
</evidence>
<proteinExistence type="predicted"/>
<evidence type="ECO:0000313" key="3">
    <source>
        <dbReference type="Proteomes" id="UP000198922"/>
    </source>
</evidence>
<dbReference type="STRING" id="521013.SAMN04488567_2864"/>
<keyword evidence="3" id="KW-1185">Reference proteome</keyword>
<keyword evidence="1" id="KW-1133">Transmembrane helix</keyword>
<dbReference type="Proteomes" id="UP000198922">
    <property type="component" value="Unassembled WGS sequence"/>
</dbReference>
<name>A0A1G7GNV7_9RHOB</name>
<sequence length="192" mass="21750">MTHEKKTTLRERTDHWLWIWKVFQTIGMAAGTALMIWTHFLGPGIRPAAQAFLGISDLATRLSWVEEFMPAPSVVDWNEGASFQIGDCRPGNCRYVLAGSRTPYGEECGRPSSVVPSLRLDDGRIYQISFGARWDVVELTRSETSFTVPLEIPSFIPDGAHQFRVRVLYPTCPGRNEPIPRWTPWFPLRVSG</sequence>
<reference evidence="3" key="1">
    <citation type="submission" date="2016-10" db="EMBL/GenBank/DDBJ databases">
        <authorList>
            <person name="Varghese N."/>
            <person name="Submissions S."/>
        </authorList>
    </citation>
    <scope>NUCLEOTIDE SEQUENCE [LARGE SCALE GENOMIC DNA]</scope>
    <source>
        <strain evidence="3">DSM 21424</strain>
    </source>
</reference>
<feature type="transmembrane region" description="Helical" evidence="1">
    <location>
        <begin position="18"/>
        <end position="37"/>
    </location>
</feature>
<dbReference type="RefSeq" id="WP_090113117.1">
    <property type="nucleotide sequence ID" value="NZ_FNAT01000005.1"/>
</dbReference>
<dbReference type="AlphaFoldDB" id="A0A1G7GNV7"/>
<gene>
    <name evidence="2" type="ORF">SAMN04488567_2864</name>
</gene>
<protein>
    <submittedName>
        <fullName evidence="2">Uncharacterized protein</fullName>
    </submittedName>
</protein>